<organism evidence="1">
    <name type="scientific">Rhizophora mucronata</name>
    <name type="common">Asiatic mangrove</name>
    <dbReference type="NCBI Taxonomy" id="61149"/>
    <lineage>
        <taxon>Eukaryota</taxon>
        <taxon>Viridiplantae</taxon>
        <taxon>Streptophyta</taxon>
        <taxon>Embryophyta</taxon>
        <taxon>Tracheophyta</taxon>
        <taxon>Spermatophyta</taxon>
        <taxon>Magnoliopsida</taxon>
        <taxon>eudicotyledons</taxon>
        <taxon>Gunneridae</taxon>
        <taxon>Pentapetalae</taxon>
        <taxon>rosids</taxon>
        <taxon>fabids</taxon>
        <taxon>Malpighiales</taxon>
        <taxon>Rhizophoraceae</taxon>
        <taxon>Rhizophora</taxon>
    </lineage>
</organism>
<dbReference type="AlphaFoldDB" id="A0A2P2Q0Y3"/>
<name>A0A2P2Q0Y3_RHIMU</name>
<reference evidence="1" key="1">
    <citation type="submission" date="2018-02" db="EMBL/GenBank/DDBJ databases">
        <title>Rhizophora mucronata_Transcriptome.</title>
        <authorList>
            <person name="Meera S.P."/>
            <person name="Sreeshan A."/>
            <person name="Augustine A."/>
        </authorList>
    </citation>
    <scope>NUCLEOTIDE SEQUENCE</scope>
    <source>
        <tissue evidence="1">Leaf</tissue>
    </source>
</reference>
<proteinExistence type="predicted"/>
<sequence>MASNLQEYALVPYVAILYAKILSYTLIDCFSLPGLFPNCVQCCKLSSILMD</sequence>
<protein>
    <submittedName>
        <fullName evidence="1">Uncharacterized protein</fullName>
    </submittedName>
</protein>
<evidence type="ECO:0000313" key="1">
    <source>
        <dbReference type="EMBL" id="MBX60615.1"/>
    </source>
</evidence>
<accession>A0A2P2Q0Y3</accession>
<dbReference type="EMBL" id="GGEC01080131">
    <property type="protein sequence ID" value="MBX60615.1"/>
    <property type="molecule type" value="Transcribed_RNA"/>
</dbReference>